<keyword evidence="4" id="KW-1185">Reference proteome</keyword>
<dbReference type="GO" id="GO:0005829">
    <property type="term" value="C:cytosol"/>
    <property type="evidence" value="ECO:0000318"/>
    <property type="project" value="GO_Central"/>
</dbReference>
<dbReference type="EMBL" id="KE651166">
    <property type="protein sequence ID" value="EEB05040.1"/>
    <property type="molecule type" value="Genomic_DNA"/>
</dbReference>
<evidence type="ECO:0000313" key="4">
    <source>
        <dbReference type="Proteomes" id="UP000001744"/>
    </source>
</evidence>
<evidence type="ECO:0000313" key="2">
    <source>
        <dbReference type="EMBL" id="EEB05040.1"/>
    </source>
</evidence>
<dbReference type="GO" id="GO:0005737">
    <property type="term" value="C:cytoplasm"/>
    <property type="evidence" value="ECO:0000318"/>
    <property type="project" value="GO_Central"/>
</dbReference>
<evidence type="ECO:0000259" key="1">
    <source>
        <dbReference type="SMART" id="SM01017"/>
    </source>
</evidence>
<dbReference type="PANTHER" id="PTHR11188">
    <property type="entry name" value="ARRESTIN DOMAIN CONTAINING PROTEIN"/>
    <property type="match status" value="1"/>
</dbReference>
<dbReference type="InterPro" id="IPR050357">
    <property type="entry name" value="Arrestin_domain-protein"/>
</dbReference>
<dbReference type="RefSeq" id="XP_002171333.1">
    <property type="nucleotide sequence ID" value="XM_002171297.2"/>
</dbReference>
<dbReference type="GO" id="GO:0070086">
    <property type="term" value="P:ubiquitin-dependent endocytosis"/>
    <property type="evidence" value="ECO:0000318"/>
    <property type="project" value="GO_Central"/>
</dbReference>
<dbReference type="Pfam" id="PF02752">
    <property type="entry name" value="Arrestin_C"/>
    <property type="match status" value="1"/>
</dbReference>
<dbReference type="PANTHER" id="PTHR11188:SF174">
    <property type="entry name" value="ARRESTIN-RELATED TRAFFICKING ADAPTER 10-RELATED"/>
    <property type="match status" value="1"/>
</dbReference>
<dbReference type="GO" id="GO:0030674">
    <property type="term" value="F:protein-macromolecule adaptor activity"/>
    <property type="evidence" value="ECO:0000318"/>
    <property type="project" value="GO_Central"/>
</dbReference>
<dbReference type="Proteomes" id="UP000001744">
    <property type="component" value="Unassembled WGS sequence"/>
</dbReference>
<dbReference type="AlphaFoldDB" id="B6JUT8"/>
<reference evidence="2 4" key="1">
    <citation type="journal article" date="2011" name="Science">
        <title>Comparative functional genomics of the fission yeasts.</title>
        <authorList>
            <person name="Rhind N."/>
            <person name="Chen Z."/>
            <person name="Yassour M."/>
            <person name="Thompson D.A."/>
            <person name="Haas B.J."/>
            <person name="Habib N."/>
            <person name="Wapinski I."/>
            <person name="Roy S."/>
            <person name="Lin M.F."/>
            <person name="Heiman D.I."/>
            <person name="Young S.K."/>
            <person name="Furuya K."/>
            <person name="Guo Y."/>
            <person name="Pidoux A."/>
            <person name="Chen H.M."/>
            <person name="Robbertse B."/>
            <person name="Goldberg J.M."/>
            <person name="Aoki K."/>
            <person name="Bayne E.H."/>
            <person name="Berlin A.M."/>
            <person name="Desjardins C.A."/>
            <person name="Dobbs E."/>
            <person name="Dukaj L."/>
            <person name="Fan L."/>
            <person name="FitzGerald M.G."/>
            <person name="French C."/>
            <person name="Gujja S."/>
            <person name="Hansen K."/>
            <person name="Keifenheim D."/>
            <person name="Levin J.Z."/>
            <person name="Mosher R.A."/>
            <person name="Mueller C.A."/>
            <person name="Pfiffner J."/>
            <person name="Priest M."/>
            <person name="Russ C."/>
            <person name="Smialowska A."/>
            <person name="Swoboda P."/>
            <person name="Sykes S.M."/>
            <person name="Vaughn M."/>
            <person name="Vengrova S."/>
            <person name="Yoder R."/>
            <person name="Zeng Q."/>
            <person name="Allshire R."/>
            <person name="Baulcombe D."/>
            <person name="Birren B.W."/>
            <person name="Brown W."/>
            <person name="Ekwall K."/>
            <person name="Kellis M."/>
            <person name="Leatherwood J."/>
            <person name="Levin H."/>
            <person name="Margalit H."/>
            <person name="Martienssen R."/>
            <person name="Nieduszynski C.A."/>
            <person name="Spatafora J.W."/>
            <person name="Friedman N."/>
            <person name="Dalgaard J.Z."/>
            <person name="Baumann P."/>
            <person name="Niki H."/>
            <person name="Regev A."/>
            <person name="Nusbaum C."/>
        </authorList>
    </citation>
    <scope>NUCLEOTIDE SEQUENCE [LARGE SCALE GENOMIC DNA]</scope>
    <source>
        <strain evidence="4">yFS275 / FY16936</strain>
    </source>
</reference>
<feature type="domain" description="Arrestin C-terminal-like" evidence="1">
    <location>
        <begin position="261"/>
        <end position="420"/>
    </location>
</feature>
<dbReference type="VEuPathDB" id="FungiDB:SJAG_00032"/>
<dbReference type="HOGENOM" id="CLU_521786_0_0_1"/>
<dbReference type="Gene3D" id="2.60.40.640">
    <property type="match status" value="1"/>
</dbReference>
<dbReference type="SMART" id="SM01017">
    <property type="entry name" value="Arrestin_C"/>
    <property type="match status" value="1"/>
</dbReference>
<protein>
    <submittedName>
        <fullName evidence="2">Arrestin Aly1</fullName>
    </submittedName>
</protein>
<proteinExistence type="predicted"/>
<accession>B6JUT8</accession>
<dbReference type="GO" id="GO:0031625">
    <property type="term" value="F:ubiquitin protein ligase binding"/>
    <property type="evidence" value="ECO:0000318"/>
    <property type="project" value="GO_Central"/>
</dbReference>
<dbReference type="STRING" id="402676.B6JUT8"/>
<dbReference type="GeneID" id="7050969"/>
<gene>
    <name evidence="3" type="primary">aly1</name>
    <name evidence="2" type="ORF">SJAG_00032</name>
</gene>
<dbReference type="InterPro" id="IPR011022">
    <property type="entry name" value="Arrestin_C-like"/>
</dbReference>
<dbReference type="InterPro" id="IPR014752">
    <property type="entry name" value="Arrestin-like_C"/>
</dbReference>
<sequence length="484" mass="55576">MSMFGLSRNKSFGSMNVTQKRDTVIRLTDRLSQPDPTKHLYQEAKLRKCEGIKYKAREWLLVSETGSMRVAISLAEPVLYLQGASASESRDEKSTVLRGAMCIHVLKTSRLKKIQLGFYGKARTEWPDGIPPKRTDMYEESNIMYHSWLFYHYDQKLDPESHGAIWHSIDSTYTDTSKYTMTHDHFYPGQYVYAFELPISCTFPESIQTDMGMVYYYLEPFVEKYGTFASNASGRLKVELIRSLSTASIASSEPIIVSRNWDNALHYEISITGKCQVMGQRVPILFKFTPLAQIKLQKLYVILIERRNYYCRQRTVHRKEKTRQLLVYEKVATNEDGNMLHIFRKTGNTLEFEDYVRIPGCHDMASNIVNFDTTYPNIKITHTLRTVLLLSRMEDARPAEKPKSYKIFIDSPIIIMSCRCCQSSTVLPAYEPHFHNSAACRCVDPITATLIDTPSPALSPAASIENFNDIIGTPPPDYDEIFKQ</sequence>
<dbReference type="OMA" id="ARTHIRL"/>
<evidence type="ECO:0000313" key="3">
    <source>
        <dbReference type="JaponicusDB" id="SJAG_00032"/>
    </source>
</evidence>
<dbReference type="eggNOG" id="KOG3780">
    <property type="taxonomic scope" value="Eukaryota"/>
</dbReference>
<dbReference type="OrthoDB" id="2238745at2759"/>
<name>B6JUT8_SCHJY</name>
<dbReference type="JaponicusDB" id="SJAG_00032">
    <property type="gene designation" value="aly1"/>
</dbReference>
<organism evidence="2 4">
    <name type="scientific">Schizosaccharomyces japonicus (strain yFS275 / FY16936)</name>
    <name type="common">Fission yeast</name>
    <dbReference type="NCBI Taxonomy" id="402676"/>
    <lineage>
        <taxon>Eukaryota</taxon>
        <taxon>Fungi</taxon>
        <taxon>Dikarya</taxon>
        <taxon>Ascomycota</taxon>
        <taxon>Taphrinomycotina</taxon>
        <taxon>Schizosaccharomycetes</taxon>
        <taxon>Schizosaccharomycetales</taxon>
        <taxon>Schizosaccharomycetaceae</taxon>
        <taxon>Schizosaccharomyces</taxon>
    </lineage>
</organism>